<protein>
    <recommendedName>
        <fullName evidence="3">Cytochrome C oxidase subunit I</fullName>
    </recommendedName>
</protein>
<sequence length="116" mass="13178">MSTEKPLDGGSVRDGIARMEGYLLWQGEIERAHAEAESFADQLDWLTTAQREEVVDLFTGRQLALSRAMITRTAERALQLRQEYQHRYDRLRRRVLAGALATGVAAVFVDCLLRTL</sequence>
<dbReference type="EMBL" id="PJOS01000015">
    <property type="protein sequence ID" value="PKT73061.1"/>
    <property type="molecule type" value="Genomic_DNA"/>
</dbReference>
<comment type="caution">
    <text evidence="1">The sequence shown here is derived from an EMBL/GenBank/DDBJ whole genome shotgun (WGS) entry which is preliminary data.</text>
</comment>
<accession>A0A2I0ST10</accession>
<dbReference type="Proteomes" id="UP000236178">
    <property type="component" value="Unassembled WGS sequence"/>
</dbReference>
<evidence type="ECO:0000313" key="2">
    <source>
        <dbReference type="Proteomes" id="UP000236178"/>
    </source>
</evidence>
<proteinExistence type="predicted"/>
<dbReference type="RefSeq" id="WP_103549220.1">
    <property type="nucleotide sequence ID" value="NZ_JBHJSK010000012.1"/>
</dbReference>
<dbReference type="AlphaFoldDB" id="A0A2I0ST10"/>
<evidence type="ECO:0008006" key="3">
    <source>
        <dbReference type="Google" id="ProtNLM"/>
    </source>
</evidence>
<evidence type="ECO:0000313" key="1">
    <source>
        <dbReference type="EMBL" id="PKT73061.1"/>
    </source>
</evidence>
<gene>
    <name evidence="1" type="ORF">CW362_11140</name>
</gene>
<keyword evidence="2" id="KW-1185">Reference proteome</keyword>
<reference evidence="1 2" key="1">
    <citation type="submission" date="2017-12" db="EMBL/GenBank/DDBJ databases">
        <title>Streptomyces populusis sp. nov., a novel endophytic actinobacterium isolated from stems of Populus adenopoda Maxim.</title>
        <authorList>
            <person name="Wang Z."/>
        </authorList>
    </citation>
    <scope>NUCLEOTIDE SEQUENCE [LARGE SCALE GENOMIC DNA]</scope>
    <source>
        <strain evidence="1 2">A249</strain>
    </source>
</reference>
<dbReference type="OrthoDB" id="3855296at2"/>
<name>A0A2I0ST10_9ACTN</name>
<organism evidence="1 2">
    <name type="scientific">Streptomyces populi</name>
    <dbReference type="NCBI Taxonomy" id="2058924"/>
    <lineage>
        <taxon>Bacteria</taxon>
        <taxon>Bacillati</taxon>
        <taxon>Actinomycetota</taxon>
        <taxon>Actinomycetes</taxon>
        <taxon>Kitasatosporales</taxon>
        <taxon>Streptomycetaceae</taxon>
        <taxon>Streptomyces</taxon>
    </lineage>
</organism>